<dbReference type="GO" id="GO:0016787">
    <property type="term" value="F:hydrolase activity"/>
    <property type="evidence" value="ECO:0007669"/>
    <property type="project" value="UniProtKB-KW"/>
</dbReference>
<evidence type="ECO:0000256" key="1">
    <source>
        <dbReference type="ARBA" id="ARBA00022801"/>
    </source>
</evidence>
<evidence type="ECO:0000313" key="3">
    <source>
        <dbReference type="Proteomes" id="UP000000849"/>
    </source>
</evidence>
<dbReference type="HOGENOM" id="CLU_438501_0_0_11"/>
<protein>
    <submittedName>
        <fullName evidence="2">Glycosyl hydrolase family 88</fullName>
    </submittedName>
</protein>
<dbReference type="AlphaFoldDB" id="D5UFY9"/>
<name>D5UFY9_CELFN</name>
<dbReference type="Pfam" id="PF07470">
    <property type="entry name" value="Glyco_hydro_88"/>
    <property type="match status" value="1"/>
</dbReference>
<dbReference type="InterPro" id="IPR052043">
    <property type="entry name" value="PolySaccharide_Degr_Enz"/>
</dbReference>
<dbReference type="eggNOG" id="COG1409">
    <property type="taxonomic scope" value="Bacteria"/>
</dbReference>
<dbReference type="eggNOG" id="COG4225">
    <property type="taxonomic scope" value="Bacteria"/>
</dbReference>
<accession>D5UFY9</accession>
<dbReference type="Proteomes" id="UP000000849">
    <property type="component" value="Chromosome"/>
</dbReference>
<dbReference type="InterPro" id="IPR010905">
    <property type="entry name" value="Glyco_hydro_88"/>
</dbReference>
<dbReference type="CAZy" id="GH105">
    <property type="family name" value="Glycoside Hydrolase Family 105"/>
</dbReference>
<sequence length="623" mass="65073">MLPSVLAAARAPTGVVPRFVTGIASRELDPHPLPGGTVHQVRTAVAAVTVTLVAALAAAPTGSAAAAVPSVPTRAAVLQSARLAIDHFYVAGDGASTGATANAGWRWAPYFMAVEGLYRETGDATYRQWLTAWGERNAWTADAPASPTSNPDSRAAIQVFQDAAAAGLPVDLGPSDRLMAADLSLPPEQYWWVDAMFMGLPLWPRWAARTGNAAYAAKHAQLYDFLKYRGATTWRSGCTNTGLFDASEDLWWRDCMYVPRRDALGHKVFWARGNGWVMAAMARTLMALPATDPQAPEYRSMLQRMSARVAQLQGTDGMWRSSLLSPALHPAPETSATALFTYAMAYGIRTGLLDAPTYLPVVLEAWRGLTTIALQPSGFLSGCQSVGEAPGDPSTTSSIGYCVGAFGLAALEVAQLEGWLATDRFARTTAGGLGTADVGGVWTTAGSAADFSTDGTTARLRTPAGTTRTATLTGVSSRDNDVRATFGFARPTAGSLYAAVAARRVGSASYTGRAVVSGTGSVQAQVQRSGTTLAAATVSGLTFATNDRLHVRAQALGVSPTTVRVKVWKAGTAEPSTWRVSVTDATAGLQTAGSIGLSTYLGGSASPSSLVVTVDDLTARRGG</sequence>
<dbReference type="InterPro" id="IPR008928">
    <property type="entry name" value="6-hairpin_glycosidase_sf"/>
</dbReference>
<dbReference type="SUPFAM" id="SSF48208">
    <property type="entry name" value="Six-hairpin glycosidases"/>
    <property type="match status" value="1"/>
</dbReference>
<dbReference type="InterPro" id="IPR012341">
    <property type="entry name" value="6hp_glycosidase-like_sf"/>
</dbReference>
<reference evidence="2 3" key="1">
    <citation type="journal article" date="2010" name="Stand. Genomic Sci.">
        <title>Complete genome sequence of Cellulomonas flavigena type strain (134).</title>
        <authorList>
            <person name="Abt B."/>
            <person name="Foster B."/>
            <person name="Lapidus A."/>
            <person name="Clum A."/>
            <person name="Sun H."/>
            <person name="Pukall R."/>
            <person name="Lucas S."/>
            <person name="Glavina Del Rio T."/>
            <person name="Nolan M."/>
            <person name="Tice H."/>
            <person name="Cheng J.F."/>
            <person name="Pitluck S."/>
            <person name="Liolios K."/>
            <person name="Ivanova N."/>
            <person name="Mavromatis K."/>
            <person name="Ovchinnikova G."/>
            <person name="Pati A."/>
            <person name="Goodwin L."/>
            <person name="Chen A."/>
            <person name="Palaniappan K."/>
            <person name="Land M."/>
            <person name="Hauser L."/>
            <person name="Chang Y.J."/>
            <person name="Jeffries C.D."/>
            <person name="Rohde M."/>
            <person name="Goker M."/>
            <person name="Woyke T."/>
            <person name="Bristow J."/>
            <person name="Eisen J.A."/>
            <person name="Markowitz V."/>
            <person name="Hugenholtz P."/>
            <person name="Kyrpides N.C."/>
            <person name="Klenk H.P."/>
        </authorList>
    </citation>
    <scope>NUCLEOTIDE SEQUENCE [LARGE SCALE GENOMIC DNA]</scope>
    <source>
        <strain evidence="3">ATCC 482 / DSM 20109 / BCRC 11376 / JCM 18109 / NBRC 3775 / NCIMB 8073 / NRS 134</strain>
    </source>
</reference>
<dbReference type="Gene3D" id="1.50.10.10">
    <property type="match status" value="1"/>
</dbReference>
<dbReference type="STRING" id="446466.Cfla_2117"/>
<gene>
    <name evidence="2" type="ordered locus">Cfla_2117</name>
</gene>
<organism evidence="2 3">
    <name type="scientific">Cellulomonas flavigena (strain ATCC 482 / DSM 20109 / BCRC 11376 / JCM 18109 / NBRC 3775 / NCIMB 8073 / NRS 134)</name>
    <dbReference type="NCBI Taxonomy" id="446466"/>
    <lineage>
        <taxon>Bacteria</taxon>
        <taxon>Bacillati</taxon>
        <taxon>Actinomycetota</taxon>
        <taxon>Actinomycetes</taxon>
        <taxon>Micrococcales</taxon>
        <taxon>Cellulomonadaceae</taxon>
        <taxon>Cellulomonas</taxon>
    </lineage>
</organism>
<evidence type="ECO:0000313" key="2">
    <source>
        <dbReference type="EMBL" id="ADG75012.1"/>
    </source>
</evidence>
<dbReference type="PANTHER" id="PTHR33886">
    <property type="entry name" value="UNSATURATED RHAMNOGALACTURONAN HYDROLASE (EUROFUNG)"/>
    <property type="match status" value="1"/>
</dbReference>
<keyword evidence="1 2" id="KW-0378">Hydrolase</keyword>
<dbReference type="PANTHER" id="PTHR33886:SF8">
    <property type="entry name" value="UNSATURATED RHAMNOGALACTURONAN HYDROLASE (EUROFUNG)"/>
    <property type="match status" value="1"/>
</dbReference>
<dbReference type="KEGG" id="cfl:Cfla_2117"/>
<dbReference type="EMBL" id="CP001964">
    <property type="protein sequence ID" value="ADG75012.1"/>
    <property type="molecule type" value="Genomic_DNA"/>
</dbReference>
<dbReference type="GO" id="GO:0005975">
    <property type="term" value="P:carbohydrate metabolic process"/>
    <property type="evidence" value="ECO:0007669"/>
    <property type="project" value="InterPro"/>
</dbReference>
<proteinExistence type="predicted"/>
<keyword evidence="3" id="KW-1185">Reference proteome</keyword>